<dbReference type="RefSeq" id="WP_381216911.1">
    <property type="nucleotide sequence ID" value="NZ_JBHSPC010000083.1"/>
</dbReference>
<keyword evidence="3" id="KW-1185">Reference proteome</keyword>
<feature type="transmembrane region" description="Helical" evidence="1">
    <location>
        <begin position="67"/>
        <end position="84"/>
    </location>
</feature>
<protein>
    <recommendedName>
        <fullName evidence="4">DoxX family membrane protein</fullName>
    </recommendedName>
</protein>
<comment type="caution">
    <text evidence="2">The sequence shown here is derived from an EMBL/GenBank/DDBJ whole genome shotgun (WGS) entry which is preliminary data.</text>
</comment>
<gene>
    <name evidence="2" type="ORF">ACFP2V_25350</name>
</gene>
<evidence type="ECO:0008006" key="4">
    <source>
        <dbReference type="Google" id="ProtNLM"/>
    </source>
</evidence>
<dbReference type="EMBL" id="JBHSPC010000083">
    <property type="protein sequence ID" value="MFC5673310.1"/>
    <property type="molecule type" value="Genomic_DNA"/>
</dbReference>
<evidence type="ECO:0000256" key="1">
    <source>
        <dbReference type="SAM" id="Phobius"/>
    </source>
</evidence>
<accession>A0ABW0XTS3</accession>
<organism evidence="2 3">
    <name type="scientific">Streptomyces incanus</name>
    <dbReference type="NCBI Taxonomy" id="887453"/>
    <lineage>
        <taxon>Bacteria</taxon>
        <taxon>Bacillati</taxon>
        <taxon>Actinomycetota</taxon>
        <taxon>Actinomycetes</taxon>
        <taxon>Kitasatosporales</taxon>
        <taxon>Streptomycetaceae</taxon>
        <taxon>Streptomyces</taxon>
    </lineage>
</organism>
<keyword evidence="1" id="KW-0812">Transmembrane</keyword>
<evidence type="ECO:0000313" key="3">
    <source>
        <dbReference type="Proteomes" id="UP001596183"/>
    </source>
</evidence>
<name>A0ABW0XTS3_9ACTN</name>
<sequence>MSRSDRSPLLLAGLLAAASTAHFTAPRRFDHIVPRSLPGPPRAWTYASGAAELALAAGVALPQTRRVAALAAAAFFVGVFPANVKMAVDWRRRPAPQQAAAWGRLPLQLPLVLWARGVAKGAESAS</sequence>
<keyword evidence="1" id="KW-1133">Transmembrane helix</keyword>
<proteinExistence type="predicted"/>
<evidence type="ECO:0000313" key="2">
    <source>
        <dbReference type="EMBL" id="MFC5673310.1"/>
    </source>
</evidence>
<dbReference type="PANTHER" id="PTHR36974">
    <property type="entry name" value="MEMBRANE PROTEIN-RELATED"/>
    <property type="match status" value="1"/>
</dbReference>
<dbReference type="PANTHER" id="PTHR36974:SF1">
    <property type="entry name" value="DOXX FAMILY MEMBRANE PROTEIN"/>
    <property type="match status" value="1"/>
</dbReference>
<dbReference type="Proteomes" id="UP001596183">
    <property type="component" value="Unassembled WGS sequence"/>
</dbReference>
<keyword evidence="1" id="KW-0472">Membrane</keyword>
<reference evidence="3" key="1">
    <citation type="journal article" date="2019" name="Int. J. Syst. Evol. Microbiol.">
        <title>The Global Catalogue of Microorganisms (GCM) 10K type strain sequencing project: providing services to taxonomists for standard genome sequencing and annotation.</title>
        <authorList>
            <consortium name="The Broad Institute Genomics Platform"/>
            <consortium name="The Broad Institute Genome Sequencing Center for Infectious Disease"/>
            <person name="Wu L."/>
            <person name="Ma J."/>
        </authorList>
    </citation>
    <scope>NUCLEOTIDE SEQUENCE [LARGE SCALE GENOMIC DNA]</scope>
    <source>
        <strain evidence="3">JCM 13852</strain>
    </source>
</reference>